<dbReference type="InterPro" id="IPR052740">
    <property type="entry name" value="CE4"/>
</dbReference>
<proteinExistence type="predicted"/>
<keyword evidence="2" id="KW-1133">Transmembrane helix</keyword>
<feature type="transmembrane region" description="Helical" evidence="2">
    <location>
        <begin position="7"/>
        <end position="29"/>
    </location>
</feature>
<sequence>MKTRRRWEVVGLGIALMITFVILIVIGTARPQGSARTLNGTAVPQTSQSEAAPPQWQRKLKPGEKPPQFVIFSFDGAGSHDHWQKMMKIADGVDAHFSGFLSGIYLLNDGRRTEYTGPGHKPGKASIGFGGSEQDVTTLIADLNEAVDRGHEIGTHYNGHFCRGSEPSGGRWSAAQWNDELAQFFKFVDDARAKGLKVNPDMIDGGRTPCLEGKFDELMPTLAALGMTYDSSQVSDGLAWPRLQSGVWEFAMPTVKVPGVGYRKTILMDYNLWYILNRAKDEPARAEEFSKIAFDTYMGAYQAAFDGNRAPMVVGNHFNSWSGGGFMTAVEQFMGGVCAKPETVCATYTEVIDWMKLQDPAVLDQYRAMPNAQVAEPN</sequence>
<dbReference type="OrthoDB" id="438898at2"/>
<evidence type="ECO:0000256" key="1">
    <source>
        <dbReference type="SAM" id="MobiDB-lite"/>
    </source>
</evidence>
<dbReference type="Proteomes" id="UP000199651">
    <property type="component" value="Unassembled WGS sequence"/>
</dbReference>
<organism evidence="3 4">
    <name type="scientific">Actinokineospora alba</name>
    <dbReference type="NCBI Taxonomy" id="504798"/>
    <lineage>
        <taxon>Bacteria</taxon>
        <taxon>Bacillati</taxon>
        <taxon>Actinomycetota</taxon>
        <taxon>Actinomycetes</taxon>
        <taxon>Pseudonocardiales</taxon>
        <taxon>Pseudonocardiaceae</taxon>
        <taxon>Actinokineospora</taxon>
    </lineage>
</organism>
<dbReference type="SUPFAM" id="SSF88713">
    <property type="entry name" value="Glycoside hydrolase/deacetylase"/>
    <property type="match status" value="1"/>
</dbReference>
<keyword evidence="2" id="KW-0812">Transmembrane</keyword>
<dbReference type="InterPro" id="IPR011330">
    <property type="entry name" value="Glyco_hydro/deAcase_b/a-brl"/>
</dbReference>
<dbReference type="PANTHER" id="PTHR45985:SF3">
    <property type="entry name" value="CHITIN DEACETYLASE-LIKE 4"/>
    <property type="match status" value="1"/>
</dbReference>
<keyword evidence="4" id="KW-1185">Reference proteome</keyword>
<reference evidence="4" key="1">
    <citation type="submission" date="2016-10" db="EMBL/GenBank/DDBJ databases">
        <authorList>
            <person name="Varghese N."/>
            <person name="Submissions S."/>
        </authorList>
    </citation>
    <scope>NUCLEOTIDE SEQUENCE [LARGE SCALE GENOMIC DNA]</scope>
    <source>
        <strain evidence="4">IBRC-M 10655</strain>
    </source>
</reference>
<accession>A0A1H0RVY1</accession>
<gene>
    <name evidence="3" type="ORF">SAMN05192558_108147</name>
</gene>
<evidence type="ECO:0000313" key="3">
    <source>
        <dbReference type="EMBL" id="SDP33547.1"/>
    </source>
</evidence>
<evidence type="ECO:0000256" key="2">
    <source>
        <dbReference type="SAM" id="Phobius"/>
    </source>
</evidence>
<dbReference type="EMBL" id="FNJB01000008">
    <property type="protein sequence ID" value="SDP33547.1"/>
    <property type="molecule type" value="Genomic_DNA"/>
</dbReference>
<evidence type="ECO:0000313" key="4">
    <source>
        <dbReference type="Proteomes" id="UP000199651"/>
    </source>
</evidence>
<name>A0A1H0RVY1_9PSEU</name>
<dbReference type="STRING" id="504798.SAMN05421871_113148"/>
<dbReference type="Gene3D" id="3.20.20.370">
    <property type="entry name" value="Glycoside hydrolase/deacetylase"/>
    <property type="match status" value="1"/>
</dbReference>
<dbReference type="GO" id="GO:0005975">
    <property type="term" value="P:carbohydrate metabolic process"/>
    <property type="evidence" value="ECO:0007669"/>
    <property type="project" value="InterPro"/>
</dbReference>
<keyword evidence="2" id="KW-0472">Membrane</keyword>
<protein>
    <recommendedName>
        <fullName evidence="5">Polysaccharide deacetylase</fullName>
    </recommendedName>
</protein>
<feature type="region of interest" description="Disordered" evidence="1">
    <location>
        <begin position="35"/>
        <end position="62"/>
    </location>
</feature>
<dbReference type="AlphaFoldDB" id="A0A1H0RVY1"/>
<dbReference type="RefSeq" id="WP_091378622.1">
    <property type="nucleotide sequence ID" value="NZ_FNDV01000013.1"/>
</dbReference>
<feature type="compositionally biased region" description="Polar residues" evidence="1">
    <location>
        <begin position="35"/>
        <end position="50"/>
    </location>
</feature>
<evidence type="ECO:0008006" key="5">
    <source>
        <dbReference type="Google" id="ProtNLM"/>
    </source>
</evidence>
<dbReference type="PANTHER" id="PTHR45985">
    <property type="match status" value="1"/>
</dbReference>